<dbReference type="Proteomes" id="UP000800036">
    <property type="component" value="Unassembled WGS sequence"/>
</dbReference>
<dbReference type="AlphaFoldDB" id="A0A6A5UWZ7"/>
<reference evidence="1" key="1">
    <citation type="journal article" date="2020" name="Stud. Mycol.">
        <title>101 Dothideomycetes genomes: a test case for predicting lifestyles and emergence of pathogens.</title>
        <authorList>
            <person name="Haridas S."/>
            <person name="Albert R."/>
            <person name="Binder M."/>
            <person name="Bloem J."/>
            <person name="Labutti K."/>
            <person name="Salamov A."/>
            <person name="Andreopoulos B."/>
            <person name="Baker S."/>
            <person name="Barry K."/>
            <person name="Bills G."/>
            <person name="Bluhm B."/>
            <person name="Cannon C."/>
            <person name="Castanera R."/>
            <person name="Culley D."/>
            <person name="Daum C."/>
            <person name="Ezra D."/>
            <person name="Gonzalez J."/>
            <person name="Henrissat B."/>
            <person name="Kuo A."/>
            <person name="Liang C."/>
            <person name="Lipzen A."/>
            <person name="Lutzoni F."/>
            <person name="Magnuson J."/>
            <person name="Mondo S."/>
            <person name="Nolan M."/>
            <person name="Ohm R."/>
            <person name="Pangilinan J."/>
            <person name="Park H.-J."/>
            <person name="Ramirez L."/>
            <person name="Alfaro M."/>
            <person name="Sun H."/>
            <person name="Tritt A."/>
            <person name="Yoshinaga Y."/>
            <person name="Zwiers L.-H."/>
            <person name="Turgeon B."/>
            <person name="Goodwin S."/>
            <person name="Spatafora J."/>
            <person name="Crous P."/>
            <person name="Grigoriev I."/>
        </authorList>
    </citation>
    <scope>NUCLEOTIDE SEQUENCE</scope>
    <source>
        <strain evidence="1">CBS 107.79</strain>
    </source>
</reference>
<name>A0A6A5UWZ7_9PLEO</name>
<proteinExistence type="predicted"/>
<evidence type="ECO:0000313" key="2">
    <source>
        <dbReference type="Proteomes" id="UP000800036"/>
    </source>
</evidence>
<gene>
    <name evidence="1" type="ORF">BU23DRAFT_559459</name>
</gene>
<sequence length="69" mass="7769">MEISIRSRSCVSQARSRIELSAALENLTSILDAFPWFSTRLNGILMPNGRAQSRCSQLLHYLSRDNTQG</sequence>
<accession>A0A6A5UWZ7</accession>
<protein>
    <submittedName>
        <fullName evidence="1">Uncharacterized protein</fullName>
    </submittedName>
</protein>
<organism evidence="1 2">
    <name type="scientific">Bimuria novae-zelandiae CBS 107.79</name>
    <dbReference type="NCBI Taxonomy" id="1447943"/>
    <lineage>
        <taxon>Eukaryota</taxon>
        <taxon>Fungi</taxon>
        <taxon>Dikarya</taxon>
        <taxon>Ascomycota</taxon>
        <taxon>Pezizomycotina</taxon>
        <taxon>Dothideomycetes</taxon>
        <taxon>Pleosporomycetidae</taxon>
        <taxon>Pleosporales</taxon>
        <taxon>Massarineae</taxon>
        <taxon>Didymosphaeriaceae</taxon>
        <taxon>Bimuria</taxon>
    </lineage>
</organism>
<keyword evidence="2" id="KW-1185">Reference proteome</keyword>
<evidence type="ECO:0000313" key="1">
    <source>
        <dbReference type="EMBL" id="KAF1967406.1"/>
    </source>
</evidence>
<dbReference type="EMBL" id="ML976733">
    <property type="protein sequence ID" value="KAF1967406.1"/>
    <property type="molecule type" value="Genomic_DNA"/>
</dbReference>